<evidence type="ECO:0000313" key="6">
    <source>
        <dbReference type="EMBL" id="RTG80685.1"/>
    </source>
</evidence>
<feature type="transmembrane region" description="Helical" evidence="5">
    <location>
        <begin position="20"/>
        <end position="46"/>
    </location>
</feature>
<evidence type="ECO:0000256" key="4">
    <source>
        <dbReference type="ARBA" id="ARBA00023136"/>
    </source>
</evidence>
<gene>
    <name evidence="6" type="ORF">DC041_0001377</name>
</gene>
<evidence type="ECO:0000256" key="1">
    <source>
        <dbReference type="ARBA" id="ARBA00004141"/>
    </source>
</evidence>
<dbReference type="STRING" id="6184.A0A430PZ43"/>
<comment type="caution">
    <text evidence="6">The sequence shown here is derived from an EMBL/GenBank/DDBJ whole genome shotgun (WGS) entry which is preliminary data.</text>
</comment>
<evidence type="ECO:0000256" key="3">
    <source>
        <dbReference type="ARBA" id="ARBA00022989"/>
    </source>
</evidence>
<proteinExistence type="predicted"/>
<dbReference type="Pfam" id="PF00335">
    <property type="entry name" value="Tetraspanin"/>
    <property type="match status" value="1"/>
</dbReference>
<dbReference type="CDD" id="cd03127">
    <property type="entry name" value="tetraspanin_LEL"/>
    <property type="match status" value="1"/>
</dbReference>
<accession>A0A430PZ43</accession>
<evidence type="ECO:0000256" key="2">
    <source>
        <dbReference type="ARBA" id="ARBA00022692"/>
    </source>
</evidence>
<dbReference type="Proteomes" id="UP000290809">
    <property type="component" value="Unassembled WGS sequence"/>
</dbReference>
<organism evidence="6 7">
    <name type="scientific">Schistosoma bovis</name>
    <name type="common">Blood fluke</name>
    <dbReference type="NCBI Taxonomy" id="6184"/>
    <lineage>
        <taxon>Eukaryota</taxon>
        <taxon>Metazoa</taxon>
        <taxon>Spiralia</taxon>
        <taxon>Lophotrochozoa</taxon>
        <taxon>Platyhelminthes</taxon>
        <taxon>Trematoda</taxon>
        <taxon>Digenea</taxon>
        <taxon>Strigeidida</taxon>
        <taxon>Schistosomatoidea</taxon>
        <taxon>Schistosomatidae</taxon>
        <taxon>Schistosoma</taxon>
    </lineage>
</organism>
<dbReference type="AlphaFoldDB" id="A0A430PZ43"/>
<evidence type="ECO:0000256" key="5">
    <source>
        <dbReference type="SAM" id="Phobius"/>
    </source>
</evidence>
<dbReference type="GO" id="GO:0016020">
    <property type="term" value="C:membrane"/>
    <property type="evidence" value="ECO:0007669"/>
    <property type="project" value="UniProtKB-SubCell"/>
</dbReference>
<protein>
    <recommendedName>
        <fullName evidence="8">Tetraspanin</fullName>
    </recommendedName>
</protein>
<sequence length="125" mass="14092">MGSYVHLFLSTFLRNMPIYMLSLTFIMMALGCLLFSLGSIGILFVFTGRRRINALMSMMFRDIIKGSISQYTRKNSYAAFVNTIQLQHRCCGANSVMDYTVSNLSIPVSCYPDKAKIPHKKVSAD</sequence>
<reference evidence="6 7" key="1">
    <citation type="journal article" date="2019" name="PLoS Pathog.">
        <title>Genome sequence of the bovine parasite Schistosoma bovis Tanzania.</title>
        <authorList>
            <person name="Oey H."/>
            <person name="Zakrzewski M."/>
            <person name="Gobert G."/>
            <person name="Gravermann K."/>
            <person name="Stoye J."/>
            <person name="Jones M."/>
            <person name="Mcmanus D."/>
            <person name="Krause L."/>
        </authorList>
    </citation>
    <scope>NUCLEOTIDE SEQUENCE [LARGE SCALE GENOMIC DNA]</scope>
    <source>
        <strain evidence="6 7">TAN1997</strain>
    </source>
</reference>
<dbReference type="EMBL" id="QMKO01003945">
    <property type="protein sequence ID" value="RTG80685.1"/>
    <property type="molecule type" value="Genomic_DNA"/>
</dbReference>
<keyword evidence="4 5" id="KW-0472">Membrane</keyword>
<dbReference type="InterPro" id="IPR008952">
    <property type="entry name" value="Tetraspanin_EC2_sf"/>
</dbReference>
<comment type="subcellular location">
    <subcellularLocation>
        <location evidence="1">Membrane</location>
        <topology evidence="1">Multi-pass membrane protein</topology>
    </subcellularLocation>
</comment>
<dbReference type="Gene3D" id="1.10.1450.10">
    <property type="entry name" value="Tetraspanin"/>
    <property type="match status" value="1"/>
</dbReference>
<dbReference type="InterPro" id="IPR018499">
    <property type="entry name" value="Tetraspanin/Peripherin"/>
</dbReference>
<dbReference type="SUPFAM" id="SSF48652">
    <property type="entry name" value="Tetraspanin"/>
    <property type="match status" value="1"/>
</dbReference>
<keyword evidence="3 5" id="KW-1133">Transmembrane helix</keyword>
<keyword evidence="7" id="KW-1185">Reference proteome</keyword>
<evidence type="ECO:0000313" key="7">
    <source>
        <dbReference type="Proteomes" id="UP000290809"/>
    </source>
</evidence>
<name>A0A430PZ43_SCHBO</name>
<evidence type="ECO:0008006" key="8">
    <source>
        <dbReference type="Google" id="ProtNLM"/>
    </source>
</evidence>
<keyword evidence="2 5" id="KW-0812">Transmembrane</keyword>